<comment type="subunit">
    <text evidence="3">Binds to multiple calmodulin (CaM) in the presence of Ca(2+) and CaM-like proteins.</text>
</comment>
<feature type="region of interest" description="Disordered" evidence="5">
    <location>
        <begin position="357"/>
        <end position="378"/>
    </location>
</feature>
<name>A0AAV6XSW1_9LAMI</name>
<comment type="caution">
    <text evidence="7">The sequence shown here is derived from an EMBL/GenBank/DDBJ whole genome shotgun (WGS) entry which is preliminary data.</text>
</comment>
<dbReference type="Pfam" id="PF00612">
    <property type="entry name" value="IQ"/>
    <property type="match status" value="2"/>
</dbReference>
<dbReference type="SMART" id="SM00015">
    <property type="entry name" value="IQ"/>
    <property type="match status" value="2"/>
</dbReference>
<accession>A0AAV6XSW1</accession>
<proteinExistence type="inferred from homology"/>
<evidence type="ECO:0000256" key="5">
    <source>
        <dbReference type="SAM" id="MobiDB-lite"/>
    </source>
</evidence>
<evidence type="ECO:0000259" key="6">
    <source>
        <dbReference type="Pfam" id="PF13178"/>
    </source>
</evidence>
<dbReference type="PANTHER" id="PTHR32295:SF11">
    <property type="entry name" value="PROTEIN IQ-DOMAIN 22"/>
    <property type="match status" value="1"/>
</dbReference>
<feature type="compositionally biased region" description="Basic and acidic residues" evidence="5">
    <location>
        <begin position="235"/>
        <end position="255"/>
    </location>
</feature>
<dbReference type="PROSITE" id="PS50096">
    <property type="entry name" value="IQ"/>
    <property type="match status" value="2"/>
</dbReference>
<feature type="compositionally biased region" description="Pro residues" evidence="5">
    <location>
        <begin position="19"/>
        <end position="28"/>
    </location>
</feature>
<reference evidence="7" key="1">
    <citation type="submission" date="2019-10" db="EMBL/GenBank/DDBJ databases">
        <authorList>
            <person name="Zhang R."/>
            <person name="Pan Y."/>
            <person name="Wang J."/>
            <person name="Ma R."/>
            <person name="Yu S."/>
        </authorList>
    </citation>
    <scope>NUCLEOTIDE SEQUENCE</scope>
    <source>
        <strain evidence="7">LA-IB0</strain>
        <tissue evidence="7">Leaf</tissue>
    </source>
</reference>
<evidence type="ECO:0000256" key="1">
    <source>
        <dbReference type="ARBA" id="ARBA00022860"/>
    </source>
</evidence>
<feature type="region of interest" description="Disordered" evidence="5">
    <location>
        <begin position="291"/>
        <end position="326"/>
    </location>
</feature>
<evidence type="ECO:0000313" key="7">
    <source>
        <dbReference type="EMBL" id="KAG8382285.1"/>
    </source>
</evidence>
<dbReference type="PANTHER" id="PTHR32295">
    <property type="entry name" value="IQ-DOMAIN 5-RELATED"/>
    <property type="match status" value="1"/>
</dbReference>
<feature type="region of interest" description="Disordered" evidence="5">
    <location>
        <begin position="221"/>
        <end position="259"/>
    </location>
</feature>
<evidence type="ECO:0000256" key="2">
    <source>
        <dbReference type="ARBA" id="ARBA00024341"/>
    </source>
</evidence>
<keyword evidence="1" id="KW-0112">Calmodulin-binding</keyword>
<dbReference type="CDD" id="cd23767">
    <property type="entry name" value="IQCD"/>
    <property type="match status" value="1"/>
</dbReference>
<dbReference type="InterPro" id="IPR000048">
    <property type="entry name" value="IQ_motif_EF-hand-BS"/>
</dbReference>
<protein>
    <recommendedName>
        <fullName evidence="6">DUF4005 domain-containing protein</fullName>
    </recommendedName>
</protein>
<dbReference type="Proteomes" id="UP000826271">
    <property type="component" value="Unassembled WGS sequence"/>
</dbReference>
<comment type="similarity">
    <text evidence="2">Belongs to the IQD family.</text>
</comment>
<evidence type="ECO:0000256" key="3">
    <source>
        <dbReference type="ARBA" id="ARBA00024378"/>
    </source>
</evidence>
<dbReference type="SUPFAM" id="SSF52540">
    <property type="entry name" value="P-loop containing nucleoside triphosphate hydrolases"/>
    <property type="match status" value="1"/>
</dbReference>
<dbReference type="GO" id="GO:0005516">
    <property type="term" value="F:calmodulin binding"/>
    <property type="evidence" value="ECO:0007669"/>
    <property type="project" value="UniProtKB-KW"/>
</dbReference>
<feature type="compositionally biased region" description="Polar residues" evidence="5">
    <location>
        <begin position="303"/>
        <end position="319"/>
    </location>
</feature>
<dbReference type="InterPro" id="IPR027417">
    <property type="entry name" value="P-loop_NTPase"/>
</dbReference>
<evidence type="ECO:0000256" key="4">
    <source>
        <dbReference type="ARBA" id="ARBA00045534"/>
    </source>
</evidence>
<dbReference type="Pfam" id="PF13178">
    <property type="entry name" value="DUF4005"/>
    <property type="match status" value="1"/>
</dbReference>
<gene>
    <name evidence="7" type="ORF">BUALT_Bualt05G0060900</name>
</gene>
<dbReference type="InterPro" id="IPR025064">
    <property type="entry name" value="DUF4005"/>
</dbReference>
<feature type="region of interest" description="Disordered" evidence="5">
    <location>
        <begin position="1"/>
        <end position="58"/>
    </location>
</feature>
<dbReference type="Gene3D" id="1.20.5.190">
    <property type="match status" value="1"/>
</dbReference>
<feature type="compositionally biased region" description="Basic residues" evidence="5">
    <location>
        <begin position="29"/>
        <end position="38"/>
    </location>
</feature>
<feature type="domain" description="DUF4005" evidence="6">
    <location>
        <begin position="363"/>
        <end position="425"/>
    </location>
</feature>
<keyword evidence="8" id="KW-1185">Reference proteome</keyword>
<dbReference type="AlphaFoldDB" id="A0AAV6XSW1"/>
<dbReference type="EMBL" id="WHWC01000005">
    <property type="protein sequence ID" value="KAG8382285.1"/>
    <property type="molecule type" value="Genomic_DNA"/>
</dbReference>
<comment type="function">
    <text evidence="4">May be involved in cooperative interactions with calmodulins or calmodulin-like proteins. Recruits calmodulin proteins to microtubules, thus being a potential scaffold in cellular signaling and trafficking. May associate with nucleic acids and regulate gene expression at the transcriptional or post-transcriptional level.</text>
</comment>
<evidence type="ECO:0000313" key="8">
    <source>
        <dbReference type="Proteomes" id="UP000826271"/>
    </source>
</evidence>
<sequence length="478" mass="52597">MGKASKWFRGLLGLKKPDPNPPNPSPKPPPKKKWGFAKPHKERDSRKSQHGVVPGGVNDDHAVRVATATAAVADAAVVKLTNSGRNTYTLGSGGGFHSAACVRQGGAGYGKRVEWAAVMIQSHFRAYLSRRALRALKALVKLQALVRGHILRKQTADILRQMQALVRAQARARAGRVLASEATHSSIKSSHHFIYTAPTTPEKFEHIIRARDVKNDHLKMLKRNGSRSSGSVIYDQEKSRLSRHQTDRKTGERSWEQGSYTRIFPTDDERSDKILEVDTGKPKHKNLLHSSNLSHTSDHYHPSFSTSKDSTARQTTILSPSPDEVRSLSPFKKNYAQDLDGSVFCTAENSPLFYSASSMGGSSKRGPFTPTKSDGSRSCLSGYSDHPNYMAYTESSKAKVRSLSAPKQRPPQYERSSSVNRYSVHGYGESRSNAAQKVSALHANFMNKAYPGSGRLDGLGMPVRGDIAGYSGGHWIRY</sequence>
<organism evidence="7 8">
    <name type="scientific">Buddleja alternifolia</name>
    <dbReference type="NCBI Taxonomy" id="168488"/>
    <lineage>
        <taxon>Eukaryota</taxon>
        <taxon>Viridiplantae</taxon>
        <taxon>Streptophyta</taxon>
        <taxon>Embryophyta</taxon>
        <taxon>Tracheophyta</taxon>
        <taxon>Spermatophyta</taxon>
        <taxon>Magnoliopsida</taxon>
        <taxon>eudicotyledons</taxon>
        <taxon>Gunneridae</taxon>
        <taxon>Pentapetalae</taxon>
        <taxon>asterids</taxon>
        <taxon>lamiids</taxon>
        <taxon>Lamiales</taxon>
        <taxon>Scrophulariaceae</taxon>
        <taxon>Buddlejeae</taxon>
        <taxon>Buddleja</taxon>
    </lineage>
</organism>